<dbReference type="Proteomes" id="UP000229526">
    <property type="component" value="Unassembled WGS sequence"/>
</dbReference>
<dbReference type="EMBL" id="PFBD01000022">
    <property type="protein sequence ID" value="PIR86927.1"/>
    <property type="molecule type" value="Genomic_DNA"/>
</dbReference>
<name>A0A2H0UKJ6_9BACT</name>
<protein>
    <submittedName>
        <fullName evidence="1">Uncharacterized protein</fullName>
    </submittedName>
</protein>
<evidence type="ECO:0000313" key="1">
    <source>
        <dbReference type="EMBL" id="PIR86927.1"/>
    </source>
</evidence>
<proteinExistence type="predicted"/>
<sequence length="74" mass="8618">MSTEMQVKKLNAEVKKLRKEVAEFRQLFFAVPEDNEGEYKEVFIKKITKRASSGNPLKQFSSKKDFLQHVRKAG</sequence>
<reference evidence="2" key="1">
    <citation type="submission" date="2017-09" db="EMBL/GenBank/DDBJ databases">
        <title>Depth-based differentiation of microbial function through sediment-hosted aquifers and enrichment of novel symbionts in the deep terrestrial subsurface.</title>
        <authorList>
            <person name="Probst A.J."/>
            <person name="Ladd B."/>
            <person name="Jarett J.K."/>
            <person name="Geller-Mcgrath D.E."/>
            <person name="Sieber C.M.K."/>
            <person name="Emerson J.B."/>
            <person name="Anantharaman K."/>
            <person name="Thomas B.C."/>
            <person name="Malmstrom R."/>
            <person name="Stieglmeier M."/>
            <person name="Klingl A."/>
            <person name="Woyke T."/>
            <person name="Ryan C.M."/>
            <person name="Banfield J.F."/>
        </authorList>
    </citation>
    <scope>NUCLEOTIDE SEQUENCE [LARGE SCALE GENOMIC DNA]</scope>
</reference>
<organism evidence="1 2">
    <name type="scientific">Candidatus Harrisonbacteria bacterium CG10_big_fil_rev_8_21_14_0_10_49_15</name>
    <dbReference type="NCBI Taxonomy" id="1974587"/>
    <lineage>
        <taxon>Bacteria</taxon>
        <taxon>Candidatus Harrisoniibacteriota</taxon>
    </lineage>
</organism>
<comment type="caution">
    <text evidence="1">The sequence shown here is derived from an EMBL/GenBank/DDBJ whole genome shotgun (WGS) entry which is preliminary data.</text>
</comment>
<dbReference type="AlphaFoldDB" id="A0A2H0UKJ6"/>
<accession>A0A2H0UKJ6</accession>
<evidence type="ECO:0000313" key="2">
    <source>
        <dbReference type="Proteomes" id="UP000229526"/>
    </source>
</evidence>
<gene>
    <name evidence="1" type="ORF">COU11_02840</name>
</gene>